<dbReference type="CDD" id="cd02961">
    <property type="entry name" value="PDI_a_family"/>
    <property type="match status" value="2"/>
</dbReference>
<evidence type="ECO:0000256" key="1">
    <source>
        <dbReference type="ARBA" id="ARBA00001182"/>
    </source>
</evidence>
<dbReference type="VEuPathDB" id="TrichDB:TRFO_28819"/>
<organism evidence="9 10">
    <name type="scientific">Tritrichomonas foetus</name>
    <dbReference type="NCBI Taxonomy" id="1144522"/>
    <lineage>
        <taxon>Eukaryota</taxon>
        <taxon>Metamonada</taxon>
        <taxon>Parabasalia</taxon>
        <taxon>Tritrichomonadida</taxon>
        <taxon>Tritrichomonadidae</taxon>
        <taxon>Tritrichomonas</taxon>
    </lineage>
</organism>
<keyword evidence="4" id="KW-0732">Signal</keyword>
<keyword evidence="7" id="KW-0676">Redox-active center</keyword>
<dbReference type="InterPro" id="IPR051063">
    <property type="entry name" value="PDI"/>
</dbReference>
<dbReference type="PROSITE" id="PS51352">
    <property type="entry name" value="THIOREDOXIN_2"/>
    <property type="match status" value="1"/>
</dbReference>
<protein>
    <recommendedName>
        <fullName evidence="3">protein disulfide-isomerase</fullName>
        <ecNumber evidence="3">5.3.4.1</ecNumber>
    </recommendedName>
</protein>
<comment type="catalytic activity">
    <reaction evidence="1">
        <text>Catalyzes the rearrangement of -S-S- bonds in proteins.</text>
        <dbReference type="EC" id="5.3.4.1"/>
    </reaction>
</comment>
<dbReference type="EC" id="5.3.4.1" evidence="3"/>
<dbReference type="PANTHER" id="PTHR45672:SF3">
    <property type="entry name" value="THIOREDOXIN DOMAIN-CONTAINING PROTEIN 5"/>
    <property type="match status" value="1"/>
</dbReference>
<sequence length="337" mass="38989">MFFAFFFAFTRSRYEEITNENENSIIGGSSPTLIKFYLTDCHYCQELRPEFLEASDMFPDVIFGGVNCDDFKSICEKHKVDGYPRLLYFAPHKREGIRYADERKANVIADFIEEKTNIKAHRPPKALINVDPNSIDTFKIQSECVFLSFCDPNENKCKRFTPQLQQAAVAFQLEDHISIGSVNCRKYPDLCTAGNIHEIPTNLFYLNGTSYKYDNPNNLRGIINFINEKCGTERDLDGLLNDTAGLIPEANEIVKEFLSSPDKISKIEQMKQIEGAEFYVKVMERYILQGIEQVHKDLKKMGHMLDEKKGSKKAIDQMKKRYNIFLLFVPRFDEEEL</sequence>
<keyword evidence="10" id="KW-1185">Reference proteome</keyword>
<gene>
    <name evidence="9" type="ORF">TRFO_28819</name>
</gene>
<dbReference type="GO" id="GO:0003756">
    <property type="term" value="F:protein disulfide isomerase activity"/>
    <property type="evidence" value="ECO:0007669"/>
    <property type="project" value="UniProtKB-EC"/>
</dbReference>
<dbReference type="InterPro" id="IPR011679">
    <property type="entry name" value="ERp29_C"/>
</dbReference>
<dbReference type="AlphaFoldDB" id="A0A1J4JYB4"/>
<reference evidence="9" key="1">
    <citation type="submission" date="2016-10" db="EMBL/GenBank/DDBJ databases">
        <authorList>
            <person name="Benchimol M."/>
            <person name="Almeida L.G."/>
            <person name="Vasconcelos A.T."/>
            <person name="Perreira-Neves A."/>
            <person name="Rosa I.A."/>
            <person name="Tasca T."/>
            <person name="Bogo M.R."/>
            <person name="de Souza W."/>
        </authorList>
    </citation>
    <scope>NUCLEOTIDE SEQUENCE [LARGE SCALE GENOMIC DNA]</scope>
    <source>
        <strain evidence="9">K</strain>
    </source>
</reference>
<dbReference type="OrthoDB" id="10264505at2759"/>
<dbReference type="EMBL" id="MLAK01000817">
    <property type="protein sequence ID" value="OHT03690.1"/>
    <property type="molecule type" value="Genomic_DNA"/>
</dbReference>
<dbReference type="PANTHER" id="PTHR45672">
    <property type="entry name" value="PROTEIN DISULFIDE-ISOMERASE C17H9.14C-RELATED"/>
    <property type="match status" value="1"/>
</dbReference>
<evidence type="ECO:0000256" key="4">
    <source>
        <dbReference type="ARBA" id="ARBA00022729"/>
    </source>
</evidence>
<dbReference type="Proteomes" id="UP000179807">
    <property type="component" value="Unassembled WGS sequence"/>
</dbReference>
<dbReference type="Gene3D" id="1.20.1150.12">
    <property type="entry name" value="Endoplasmic reticulum resident protein 29, C-terminal domain"/>
    <property type="match status" value="1"/>
</dbReference>
<dbReference type="SUPFAM" id="SSF47933">
    <property type="entry name" value="ERP29 C domain-like"/>
    <property type="match status" value="1"/>
</dbReference>
<dbReference type="GeneID" id="94841105"/>
<dbReference type="InterPro" id="IPR036356">
    <property type="entry name" value="ERp29_C_sf"/>
</dbReference>
<evidence type="ECO:0000256" key="2">
    <source>
        <dbReference type="ARBA" id="ARBA00006347"/>
    </source>
</evidence>
<comment type="caution">
    <text evidence="9">The sequence shown here is derived from an EMBL/GenBank/DDBJ whole genome shotgun (WGS) entry which is preliminary data.</text>
</comment>
<dbReference type="GO" id="GO:0005783">
    <property type="term" value="C:endoplasmic reticulum"/>
    <property type="evidence" value="ECO:0007669"/>
    <property type="project" value="InterPro"/>
</dbReference>
<dbReference type="InterPro" id="IPR013766">
    <property type="entry name" value="Thioredoxin_domain"/>
</dbReference>
<evidence type="ECO:0000256" key="7">
    <source>
        <dbReference type="ARBA" id="ARBA00023284"/>
    </source>
</evidence>
<dbReference type="RefSeq" id="XP_068356826.1">
    <property type="nucleotide sequence ID" value="XM_068506401.1"/>
</dbReference>
<dbReference type="InterPro" id="IPR036249">
    <property type="entry name" value="Thioredoxin-like_sf"/>
</dbReference>
<proteinExistence type="inferred from homology"/>
<comment type="similarity">
    <text evidence="2">Belongs to the protein disulfide isomerase family.</text>
</comment>
<evidence type="ECO:0000256" key="6">
    <source>
        <dbReference type="ARBA" id="ARBA00023235"/>
    </source>
</evidence>
<evidence type="ECO:0000313" key="9">
    <source>
        <dbReference type="EMBL" id="OHT03690.1"/>
    </source>
</evidence>
<dbReference type="SUPFAM" id="SSF52833">
    <property type="entry name" value="Thioredoxin-like"/>
    <property type="match status" value="2"/>
</dbReference>
<evidence type="ECO:0000259" key="8">
    <source>
        <dbReference type="PROSITE" id="PS51352"/>
    </source>
</evidence>
<evidence type="ECO:0000256" key="5">
    <source>
        <dbReference type="ARBA" id="ARBA00023157"/>
    </source>
</evidence>
<dbReference type="Pfam" id="PF07749">
    <property type="entry name" value="ERp29"/>
    <property type="match status" value="1"/>
</dbReference>
<keyword evidence="5" id="KW-1015">Disulfide bond</keyword>
<dbReference type="Gene3D" id="3.40.30.10">
    <property type="entry name" value="Glutaredoxin"/>
    <property type="match status" value="2"/>
</dbReference>
<dbReference type="GO" id="GO:0006457">
    <property type="term" value="P:protein folding"/>
    <property type="evidence" value="ECO:0007669"/>
    <property type="project" value="TreeGrafter"/>
</dbReference>
<accession>A0A1J4JYB4</accession>
<evidence type="ECO:0000313" key="10">
    <source>
        <dbReference type="Proteomes" id="UP000179807"/>
    </source>
</evidence>
<name>A0A1J4JYB4_9EUKA</name>
<evidence type="ECO:0000256" key="3">
    <source>
        <dbReference type="ARBA" id="ARBA00012723"/>
    </source>
</evidence>
<keyword evidence="6" id="KW-0413">Isomerase</keyword>
<dbReference type="Pfam" id="PF00085">
    <property type="entry name" value="Thioredoxin"/>
    <property type="match status" value="2"/>
</dbReference>
<feature type="domain" description="Thioredoxin" evidence="8">
    <location>
        <begin position="1"/>
        <end position="117"/>
    </location>
</feature>